<dbReference type="PROSITE" id="PS00518">
    <property type="entry name" value="ZF_RING_1"/>
    <property type="match status" value="1"/>
</dbReference>
<evidence type="ECO:0000256" key="8">
    <source>
        <dbReference type="ARBA" id="ARBA00022833"/>
    </source>
</evidence>
<name>A0A2N9FCF9_FAGSY</name>
<evidence type="ECO:0000256" key="11">
    <source>
        <dbReference type="RuleBase" id="RU369090"/>
    </source>
</evidence>
<evidence type="ECO:0000256" key="1">
    <source>
        <dbReference type="ARBA" id="ARBA00000900"/>
    </source>
</evidence>
<keyword evidence="9" id="KW-0472">Membrane</keyword>
<feature type="region of interest" description="Disordered" evidence="12">
    <location>
        <begin position="90"/>
        <end position="135"/>
    </location>
</feature>
<comment type="domain">
    <text evidence="11">The RING-type zinc finger domain is responsible for E3 ligase activity.</text>
</comment>
<evidence type="ECO:0000256" key="7">
    <source>
        <dbReference type="ARBA" id="ARBA00022786"/>
    </source>
</evidence>
<dbReference type="Pfam" id="PF00097">
    <property type="entry name" value="zf-C3HC4"/>
    <property type="match status" value="1"/>
</dbReference>
<evidence type="ECO:0000256" key="5">
    <source>
        <dbReference type="ARBA" id="ARBA00022723"/>
    </source>
</evidence>
<feature type="region of interest" description="Disordered" evidence="12">
    <location>
        <begin position="396"/>
        <end position="428"/>
    </location>
</feature>
<evidence type="ECO:0000256" key="10">
    <source>
        <dbReference type="PROSITE-ProRule" id="PRU00175"/>
    </source>
</evidence>
<dbReference type="FunFam" id="3.30.40.10:FF:000365">
    <property type="entry name" value="Zinc finger family protein"/>
    <property type="match status" value="1"/>
</dbReference>
<dbReference type="PROSITE" id="PS50089">
    <property type="entry name" value="ZF_RING_2"/>
    <property type="match status" value="1"/>
</dbReference>
<feature type="compositionally biased region" description="Basic and acidic residues" evidence="12">
    <location>
        <begin position="126"/>
        <end position="135"/>
    </location>
</feature>
<comment type="subcellular location">
    <subcellularLocation>
        <location evidence="2">Endomembrane system</location>
    </subcellularLocation>
    <subcellularLocation>
        <location evidence="11">Endoplasmic reticulum membrane</location>
        <topology evidence="11">Single-pass type IV membrane protein</topology>
    </subcellularLocation>
</comment>
<comment type="function">
    <text evidence="11">E3 ubiquitin-protein ligase.</text>
</comment>
<dbReference type="UniPathway" id="UPA00143"/>
<evidence type="ECO:0000256" key="6">
    <source>
        <dbReference type="ARBA" id="ARBA00022771"/>
    </source>
</evidence>
<evidence type="ECO:0000259" key="13">
    <source>
        <dbReference type="PROSITE" id="PS50089"/>
    </source>
</evidence>
<dbReference type="InterPro" id="IPR013083">
    <property type="entry name" value="Znf_RING/FYVE/PHD"/>
</dbReference>
<dbReference type="GO" id="GO:0005789">
    <property type="term" value="C:endoplasmic reticulum membrane"/>
    <property type="evidence" value="ECO:0007669"/>
    <property type="project" value="UniProtKB-SubCell"/>
</dbReference>
<keyword evidence="8 11" id="KW-0862">Zinc</keyword>
<feature type="region of interest" description="Disordered" evidence="12">
    <location>
        <begin position="283"/>
        <end position="319"/>
    </location>
</feature>
<dbReference type="AlphaFoldDB" id="A0A2N9FCF9"/>
<protein>
    <recommendedName>
        <fullName evidence="11">E3 ubiquitin-protein ligase RMA</fullName>
        <ecNumber evidence="11">2.3.2.27</ecNumber>
    </recommendedName>
    <alternativeName>
        <fullName evidence="11">Protein RING membrane-anchor</fullName>
    </alternativeName>
    <alternativeName>
        <fullName evidence="11">RING-type E3 ubiquitin transferase RMA</fullName>
    </alternativeName>
</protein>
<keyword evidence="4 11" id="KW-0808">Transferase</keyword>
<comment type="pathway">
    <text evidence="3 11">Protein modification; protein ubiquitination.</text>
</comment>
<evidence type="ECO:0000256" key="12">
    <source>
        <dbReference type="SAM" id="MobiDB-lite"/>
    </source>
</evidence>
<sequence>MGEEISDTMNLDLNLGPVLEPPSDSVSNEPVNLDGWIDPSHGLREPIGLTDAIRLRARQQRLRRWRQIQIPPEARNISMELNQLRVNSGDRTTLQTGEGSVPAEERMNEVPKTCENNYGTLEDENSEKNDDVEKGSGNDGRFFDCNICLDIARDPVVTCCGHLYCWPCLYRWLHVHSDAKECPVCKGEVTFKSVTPIYGRANNVCEPEEDSSLKIPHRPQARRVESLRQSLQRTAFTFPMEEMIRRLGSRFDLTRDFIQPQEPDSARESVERTNSFLNRFLTSRGARREQNQMPSPDDVVDLTQSDMSSPETGETGRLQSVLLRRTQSHRTTLSSLSSVLSSTERLVEAYFRNHPGGRNQEPPQPVDDRDSFSSIAAVINSESQVDTAVEIDSMVSLSTSSSRTRNDASRGSDVDSGDSRAPRRRRLN</sequence>
<dbReference type="CDD" id="cd16745">
    <property type="entry name" value="RING-HC_AtRMA-like"/>
    <property type="match status" value="1"/>
</dbReference>
<evidence type="ECO:0000256" key="9">
    <source>
        <dbReference type="ARBA" id="ARBA00023136"/>
    </source>
</evidence>
<feature type="compositionally biased region" description="Basic and acidic residues" evidence="12">
    <location>
        <begin position="404"/>
        <end position="421"/>
    </location>
</feature>
<evidence type="ECO:0000256" key="2">
    <source>
        <dbReference type="ARBA" id="ARBA00004308"/>
    </source>
</evidence>
<dbReference type="EMBL" id="OIVN01000714">
    <property type="protein sequence ID" value="SPC84519.1"/>
    <property type="molecule type" value="Genomic_DNA"/>
</dbReference>
<evidence type="ECO:0000256" key="3">
    <source>
        <dbReference type="ARBA" id="ARBA00004906"/>
    </source>
</evidence>
<evidence type="ECO:0000313" key="14">
    <source>
        <dbReference type="EMBL" id="SPC84519.1"/>
    </source>
</evidence>
<keyword evidence="6 10" id="KW-0863">Zinc-finger</keyword>
<keyword evidence="11" id="KW-0256">Endoplasmic reticulum</keyword>
<dbReference type="InterPro" id="IPR018957">
    <property type="entry name" value="Znf_C3HC4_RING-type"/>
</dbReference>
<accession>A0A2N9FCF9</accession>
<dbReference type="PANTHER" id="PTHR12313">
    <property type="entry name" value="E3 UBIQUITIN-PROTEIN LIGASE RNF5-RELATED"/>
    <property type="match status" value="1"/>
</dbReference>
<keyword evidence="5 11" id="KW-0479">Metal-binding</keyword>
<dbReference type="InterPro" id="IPR017907">
    <property type="entry name" value="Znf_RING_CS"/>
</dbReference>
<dbReference type="SUPFAM" id="SSF57850">
    <property type="entry name" value="RING/U-box"/>
    <property type="match status" value="1"/>
</dbReference>
<dbReference type="GO" id="GO:0006511">
    <property type="term" value="P:ubiquitin-dependent protein catabolic process"/>
    <property type="evidence" value="ECO:0007669"/>
    <property type="project" value="UniProtKB-UniRule"/>
</dbReference>
<dbReference type="InterPro" id="IPR045103">
    <property type="entry name" value="RNF5/RNF185-like"/>
</dbReference>
<dbReference type="GO" id="GO:0008270">
    <property type="term" value="F:zinc ion binding"/>
    <property type="evidence" value="ECO:0007669"/>
    <property type="project" value="UniProtKB-KW"/>
</dbReference>
<comment type="catalytic activity">
    <reaction evidence="1 11">
        <text>S-ubiquitinyl-[E2 ubiquitin-conjugating enzyme]-L-cysteine + [acceptor protein]-L-lysine = [E2 ubiquitin-conjugating enzyme]-L-cysteine + N(6)-ubiquitinyl-[acceptor protein]-L-lysine.</text>
        <dbReference type="EC" id="2.3.2.27"/>
    </reaction>
</comment>
<gene>
    <name evidence="14" type="ORF">FSB_LOCUS12401</name>
</gene>
<feature type="domain" description="RING-type" evidence="13">
    <location>
        <begin position="145"/>
        <end position="186"/>
    </location>
</feature>
<dbReference type="EC" id="2.3.2.27" evidence="11"/>
<evidence type="ECO:0000256" key="4">
    <source>
        <dbReference type="ARBA" id="ARBA00022679"/>
    </source>
</evidence>
<dbReference type="InterPro" id="IPR001841">
    <property type="entry name" value="Znf_RING"/>
</dbReference>
<organism evidence="14">
    <name type="scientific">Fagus sylvatica</name>
    <name type="common">Beechnut</name>
    <dbReference type="NCBI Taxonomy" id="28930"/>
    <lineage>
        <taxon>Eukaryota</taxon>
        <taxon>Viridiplantae</taxon>
        <taxon>Streptophyta</taxon>
        <taxon>Embryophyta</taxon>
        <taxon>Tracheophyta</taxon>
        <taxon>Spermatophyta</taxon>
        <taxon>Magnoliopsida</taxon>
        <taxon>eudicotyledons</taxon>
        <taxon>Gunneridae</taxon>
        <taxon>Pentapetalae</taxon>
        <taxon>rosids</taxon>
        <taxon>fabids</taxon>
        <taxon>Fagales</taxon>
        <taxon>Fagaceae</taxon>
        <taxon>Fagus</taxon>
    </lineage>
</organism>
<feature type="compositionally biased region" description="Polar residues" evidence="12">
    <location>
        <begin position="302"/>
        <end position="312"/>
    </location>
</feature>
<reference evidence="14" key="1">
    <citation type="submission" date="2018-02" db="EMBL/GenBank/DDBJ databases">
        <authorList>
            <person name="Cohen D.B."/>
            <person name="Kent A.D."/>
        </authorList>
    </citation>
    <scope>NUCLEOTIDE SEQUENCE</scope>
</reference>
<feature type="region of interest" description="Disordered" evidence="12">
    <location>
        <begin position="1"/>
        <end position="27"/>
    </location>
</feature>
<keyword evidence="7 11" id="KW-0833">Ubl conjugation pathway</keyword>
<dbReference type="GO" id="GO:0061630">
    <property type="term" value="F:ubiquitin protein ligase activity"/>
    <property type="evidence" value="ECO:0007669"/>
    <property type="project" value="UniProtKB-UniRule"/>
</dbReference>
<dbReference type="SMART" id="SM00184">
    <property type="entry name" value="RING"/>
    <property type="match status" value="1"/>
</dbReference>
<dbReference type="GO" id="GO:0016567">
    <property type="term" value="P:protein ubiquitination"/>
    <property type="evidence" value="ECO:0007669"/>
    <property type="project" value="UniProtKB-UniPathway"/>
</dbReference>
<proteinExistence type="predicted"/>
<dbReference type="Gene3D" id="3.30.40.10">
    <property type="entry name" value="Zinc/RING finger domain, C3HC4 (zinc finger)"/>
    <property type="match status" value="1"/>
</dbReference>